<dbReference type="AlphaFoldDB" id="A0A6G1GPV0"/>
<evidence type="ECO:0000256" key="1">
    <source>
        <dbReference type="SAM" id="MobiDB-lite"/>
    </source>
</evidence>
<protein>
    <submittedName>
        <fullName evidence="2">Uncharacterized protein</fullName>
    </submittedName>
</protein>
<gene>
    <name evidence="2" type="ORF">K402DRAFT_424233</name>
</gene>
<feature type="compositionally biased region" description="Low complexity" evidence="1">
    <location>
        <begin position="70"/>
        <end position="82"/>
    </location>
</feature>
<sequence>MASSAAPKMPQSEAPASPAKTQLSSTGATTSDSNTGQQLLGEKVRQTEIPPSKMTSSPAPGELPDKPATPAAAPRLLEAGAAISRPEAGQPEAGLGKSL</sequence>
<evidence type="ECO:0000313" key="3">
    <source>
        <dbReference type="Proteomes" id="UP000800041"/>
    </source>
</evidence>
<feature type="region of interest" description="Disordered" evidence="1">
    <location>
        <begin position="1"/>
        <end position="99"/>
    </location>
</feature>
<dbReference type="EMBL" id="ML977180">
    <property type="protein sequence ID" value="KAF1982844.1"/>
    <property type="molecule type" value="Genomic_DNA"/>
</dbReference>
<accession>A0A6G1GPV0</accession>
<dbReference type="Proteomes" id="UP000800041">
    <property type="component" value="Unassembled WGS sequence"/>
</dbReference>
<reference evidence="2" key="1">
    <citation type="journal article" date="2020" name="Stud. Mycol.">
        <title>101 Dothideomycetes genomes: a test case for predicting lifestyles and emergence of pathogens.</title>
        <authorList>
            <person name="Haridas S."/>
            <person name="Albert R."/>
            <person name="Binder M."/>
            <person name="Bloem J."/>
            <person name="Labutti K."/>
            <person name="Salamov A."/>
            <person name="Andreopoulos B."/>
            <person name="Baker S."/>
            <person name="Barry K."/>
            <person name="Bills G."/>
            <person name="Bluhm B."/>
            <person name="Cannon C."/>
            <person name="Castanera R."/>
            <person name="Culley D."/>
            <person name="Daum C."/>
            <person name="Ezra D."/>
            <person name="Gonzalez J."/>
            <person name="Henrissat B."/>
            <person name="Kuo A."/>
            <person name="Liang C."/>
            <person name="Lipzen A."/>
            <person name="Lutzoni F."/>
            <person name="Magnuson J."/>
            <person name="Mondo S."/>
            <person name="Nolan M."/>
            <person name="Ohm R."/>
            <person name="Pangilinan J."/>
            <person name="Park H.-J."/>
            <person name="Ramirez L."/>
            <person name="Alfaro M."/>
            <person name="Sun H."/>
            <person name="Tritt A."/>
            <person name="Yoshinaga Y."/>
            <person name="Zwiers L.-H."/>
            <person name="Turgeon B."/>
            <person name="Goodwin S."/>
            <person name="Spatafora J."/>
            <person name="Crous P."/>
            <person name="Grigoriev I."/>
        </authorList>
    </citation>
    <scope>NUCLEOTIDE SEQUENCE</scope>
    <source>
        <strain evidence="2">CBS 113979</strain>
    </source>
</reference>
<keyword evidence="3" id="KW-1185">Reference proteome</keyword>
<proteinExistence type="predicted"/>
<evidence type="ECO:0000313" key="2">
    <source>
        <dbReference type="EMBL" id="KAF1982844.1"/>
    </source>
</evidence>
<feature type="compositionally biased region" description="Polar residues" evidence="1">
    <location>
        <begin position="19"/>
        <end position="38"/>
    </location>
</feature>
<organism evidence="2 3">
    <name type="scientific">Aulographum hederae CBS 113979</name>
    <dbReference type="NCBI Taxonomy" id="1176131"/>
    <lineage>
        <taxon>Eukaryota</taxon>
        <taxon>Fungi</taxon>
        <taxon>Dikarya</taxon>
        <taxon>Ascomycota</taxon>
        <taxon>Pezizomycotina</taxon>
        <taxon>Dothideomycetes</taxon>
        <taxon>Pleosporomycetidae</taxon>
        <taxon>Aulographales</taxon>
        <taxon>Aulographaceae</taxon>
    </lineage>
</organism>
<name>A0A6G1GPV0_9PEZI</name>